<comment type="caution">
    <text evidence="10">The sequence shown here is derived from an EMBL/GenBank/DDBJ whole genome shotgun (WGS) entry which is preliminary data.</text>
</comment>
<evidence type="ECO:0000256" key="2">
    <source>
        <dbReference type="ARBA" id="ARBA00005551"/>
    </source>
</evidence>
<dbReference type="EMBL" id="ALWO02000023">
    <property type="protein sequence ID" value="EOZ98472.1"/>
    <property type="molecule type" value="Genomic_DNA"/>
</dbReference>
<name>S2DHI4_INDAL</name>
<dbReference type="PANTHER" id="PTHR42751">
    <property type="entry name" value="SODIUM/HYDROGEN EXCHANGER FAMILY/TRKA DOMAIN PROTEIN"/>
    <property type="match status" value="1"/>
</dbReference>
<feature type="transmembrane region" description="Helical" evidence="7">
    <location>
        <begin position="62"/>
        <end position="81"/>
    </location>
</feature>
<feature type="transmembrane region" description="Helical" evidence="7">
    <location>
        <begin position="93"/>
        <end position="117"/>
    </location>
</feature>
<dbReference type="AlphaFoldDB" id="S2DHI4"/>
<dbReference type="SUPFAM" id="SSF51735">
    <property type="entry name" value="NAD(P)-binding Rossmann-fold domains"/>
    <property type="match status" value="1"/>
</dbReference>
<dbReference type="Gene3D" id="1.20.1530.20">
    <property type="match status" value="1"/>
</dbReference>
<keyword evidence="4 7" id="KW-0812">Transmembrane</keyword>
<feature type="domain" description="Cation/H+ exchanger transmembrane" evidence="8">
    <location>
        <begin position="22"/>
        <end position="377"/>
    </location>
</feature>
<feature type="transmembrane region" description="Helical" evidence="7">
    <location>
        <begin position="301"/>
        <end position="323"/>
    </location>
</feature>
<dbReference type="InterPro" id="IPR006153">
    <property type="entry name" value="Cation/H_exchanger_TM"/>
</dbReference>
<proteinExistence type="inferred from homology"/>
<feature type="transmembrane region" description="Helical" evidence="7">
    <location>
        <begin position="12"/>
        <end position="30"/>
    </location>
</feature>
<reference evidence="10 11" key="1">
    <citation type="journal article" date="2013" name="Genome Announc.">
        <title>Draft Genome Sequence of Indibacter alkaliphilus Strain LW1T, Isolated from Lonar Lake, a Haloalkaline Lake in the Buldana District of Maharashtra, India.</title>
        <authorList>
            <person name="Singh A."/>
            <person name="Kumar Jangir P."/>
            <person name="Sharma R."/>
            <person name="Singh A."/>
            <person name="Kumar Pinnaka A."/>
            <person name="Shivaji S."/>
        </authorList>
    </citation>
    <scope>NUCLEOTIDE SEQUENCE [LARGE SCALE GENOMIC DNA]</scope>
    <source>
        <strain evidence="11">CCUG 57479 / KCTC 22604 / LW1</strain>
    </source>
</reference>
<dbReference type="PANTHER" id="PTHR42751:SF3">
    <property type="entry name" value="SODIUM_GLUTAMATE SYMPORTER"/>
    <property type="match status" value="1"/>
</dbReference>
<keyword evidence="3" id="KW-0813">Transport</keyword>
<protein>
    <submittedName>
        <fullName evidence="10">Glutathione-regulated potassium-efflux system protein KefB</fullName>
    </submittedName>
</protein>
<evidence type="ECO:0000256" key="3">
    <source>
        <dbReference type="ARBA" id="ARBA00022448"/>
    </source>
</evidence>
<dbReference type="Gene3D" id="3.40.50.720">
    <property type="entry name" value="NAD(P)-binding Rossmann-like Domain"/>
    <property type="match status" value="1"/>
</dbReference>
<feature type="transmembrane region" description="Helical" evidence="7">
    <location>
        <begin position="330"/>
        <end position="355"/>
    </location>
</feature>
<comment type="similarity">
    <text evidence="2">Belongs to the monovalent cation:proton antiporter 2 (CPA2) transporter (TC 2.A.37) family.</text>
</comment>
<dbReference type="GO" id="GO:1902600">
    <property type="term" value="P:proton transmembrane transport"/>
    <property type="evidence" value="ECO:0007669"/>
    <property type="project" value="InterPro"/>
</dbReference>
<evidence type="ECO:0000313" key="11">
    <source>
        <dbReference type="Proteomes" id="UP000006073"/>
    </source>
</evidence>
<accession>S2DHI4</accession>
<dbReference type="OrthoDB" id="9781411at2"/>
<dbReference type="InterPro" id="IPR003148">
    <property type="entry name" value="RCK_N"/>
</dbReference>
<evidence type="ECO:0000256" key="1">
    <source>
        <dbReference type="ARBA" id="ARBA00004141"/>
    </source>
</evidence>
<evidence type="ECO:0000256" key="6">
    <source>
        <dbReference type="ARBA" id="ARBA00023136"/>
    </source>
</evidence>
<evidence type="ECO:0000256" key="4">
    <source>
        <dbReference type="ARBA" id="ARBA00022692"/>
    </source>
</evidence>
<evidence type="ECO:0000313" key="10">
    <source>
        <dbReference type="EMBL" id="EOZ98472.1"/>
    </source>
</evidence>
<gene>
    <name evidence="10" type="ORF">A33Q_1126</name>
</gene>
<dbReference type="Proteomes" id="UP000006073">
    <property type="component" value="Unassembled WGS sequence"/>
</dbReference>
<dbReference type="GO" id="GO:0006813">
    <property type="term" value="P:potassium ion transport"/>
    <property type="evidence" value="ECO:0007669"/>
    <property type="project" value="InterPro"/>
</dbReference>
<feature type="transmembrane region" description="Helical" evidence="7">
    <location>
        <begin position="191"/>
        <end position="210"/>
    </location>
</feature>
<evidence type="ECO:0000256" key="5">
    <source>
        <dbReference type="ARBA" id="ARBA00022989"/>
    </source>
</evidence>
<keyword evidence="6 7" id="KW-0472">Membrane</keyword>
<dbReference type="InterPro" id="IPR038770">
    <property type="entry name" value="Na+/solute_symporter_sf"/>
</dbReference>
<dbReference type="GO" id="GO:0016020">
    <property type="term" value="C:membrane"/>
    <property type="evidence" value="ECO:0007669"/>
    <property type="project" value="UniProtKB-SubCell"/>
</dbReference>
<feature type="transmembrane region" description="Helical" evidence="7">
    <location>
        <begin position="123"/>
        <end position="142"/>
    </location>
</feature>
<dbReference type="Pfam" id="PF02254">
    <property type="entry name" value="TrkA_N"/>
    <property type="match status" value="1"/>
</dbReference>
<dbReference type="eggNOG" id="COG4651">
    <property type="taxonomic scope" value="Bacteria"/>
</dbReference>
<dbReference type="STRING" id="1189612.A33Q_1126"/>
<feature type="transmembrane region" description="Helical" evidence="7">
    <location>
        <begin position="37"/>
        <end position="56"/>
    </location>
</feature>
<organism evidence="10 11">
    <name type="scientific">Indibacter alkaliphilus (strain CCUG 57479 / KCTC 22604 / LW1)</name>
    <dbReference type="NCBI Taxonomy" id="1189612"/>
    <lineage>
        <taxon>Bacteria</taxon>
        <taxon>Pseudomonadati</taxon>
        <taxon>Bacteroidota</taxon>
        <taxon>Cytophagia</taxon>
        <taxon>Cytophagales</taxon>
        <taxon>Cyclobacteriaceae</taxon>
    </lineage>
</organism>
<dbReference type="Pfam" id="PF00999">
    <property type="entry name" value="Na_H_Exchanger"/>
    <property type="match status" value="1"/>
</dbReference>
<feature type="transmembrane region" description="Helical" evidence="7">
    <location>
        <begin position="361"/>
        <end position="381"/>
    </location>
</feature>
<keyword evidence="5 7" id="KW-1133">Transmembrane helix</keyword>
<sequence length="554" mass="60945">MIEFLQDLADNPFMEFALIFLFAAILGGVGQFLKQPLIVMFIFLGIILGPSFLDIVQSKENIHLLAEIGIAILLFIVGLKLDLRLIQSTGKIALLTGLGQVLFTSLFGYLIGLALGFGNLESFYIAVALTFSSTIIIVKLLSDKKEIDSLHGQIAIGFLIVQDLVVILVMIVLATIGREGDGSVIEEVGKTLLYSVIFVGFTFLMMRYLIPRVSHFLARSPELLTLFAIAWAVALAAVGELIGFSGEVGAFLAGVSLASSPFKDLVSGRLTSLRDFLLLFFFVNLGSDLDFSVIGEQVPSALIFSFFVLIGNPIIVLIIMGFMGYKKRTGFLAGLTVAQISEFSLIFAGLGLSVGHINDEILGLITLVGLITIALSTYLILYSHQIYNLIAPALSIFEREKLNANENQDVKKGKEYHTIVIGLGRLGSEITKRIENERENCNYFGVDFDPNVVKKYKENGRDVIYADIEDPDLLSQIPFENAKCIINTVPVPESAKHLLLKLQRSDYKGKLYLTAINSIDKSYLKDLGAETVLMPHQLAAANFYNEYLKPELDD</sequence>
<dbReference type="GO" id="GO:0015297">
    <property type="term" value="F:antiporter activity"/>
    <property type="evidence" value="ECO:0007669"/>
    <property type="project" value="InterPro"/>
</dbReference>
<dbReference type="InterPro" id="IPR036291">
    <property type="entry name" value="NAD(P)-bd_dom_sf"/>
</dbReference>
<evidence type="ECO:0000259" key="8">
    <source>
        <dbReference type="Pfam" id="PF00999"/>
    </source>
</evidence>
<comment type="subcellular location">
    <subcellularLocation>
        <location evidence="1">Membrane</location>
        <topology evidence="1">Multi-pass membrane protein</topology>
    </subcellularLocation>
</comment>
<dbReference type="RefSeq" id="WP_009032449.1">
    <property type="nucleotide sequence ID" value="NZ_ALWO02000023.1"/>
</dbReference>
<feature type="transmembrane region" description="Helical" evidence="7">
    <location>
        <begin position="154"/>
        <end position="176"/>
    </location>
</feature>
<evidence type="ECO:0000259" key="9">
    <source>
        <dbReference type="Pfam" id="PF02254"/>
    </source>
</evidence>
<feature type="transmembrane region" description="Helical" evidence="7">
    <location>
        <begin position="222"/>
        <end position="242"/>
    </location>
</feature>
<keyword evidence="11" id="KW-1185">Reference proteome</keyword>
<feature type="domain" description="RCK N-terminal" evidence="9">
    <location>
        <begin position="419"/>
        <end position="535"/>
    </location>
</feature>
<evidence type="ECO:0000256" key="7">
    <source>
        <dbReference type="SAM" id="Phobius"/>
    </source>
</evidence>